<dbReference type="STRING" id="1691903.A9B99_02575"/>
<dbReference type="RefSeq" id="WP_064594302.1">
    <property type="nucleotide sequence ID" value="NZ_JBDJAE010000001.1"/>
</dbReference>
<organism evidence="2 3">
    <name type="scientific">Mangrovibacter phragmitis</name>
    <dbReference type="NCBI Taxonomy" id="1691903"/>
    <lineage>
        <taxon>Bacteria</taxon>
        <taxon>Pseudomonadati</taxon>
        <taxon>Pseudomonadota</taxon>
        <taxon>Gammaproteobacteria</taxon>
        <taxon>Enterobacterales</taxon>
        <taxon>Enterobacteriaceae</taxon>
        <taxon>Mangrovibacter</taxon>
    </lineage>
</organism>
<gene>
    <name evidence="2" type="ORF">A9B99_02575</name>
</gene>
<protein>
    <recommendedName>
        <fullName evidence="1">Sulfatase N-terminal domain-containing protein</fullName>
    </recommendedName>
</protein>
<dbReference type="SUPFAM" id="SSF53649">
    <property type="entry name" value="Alkaline phosphatase-like"/>
    <property type="match status" value="1"/>
</dbReference>
<dbReference type="InterPro" id="IPR000917">
    <property type="entry name" value="Sulfatase_N"/>
</dbReference>
<feature type="domain" description="Sulfatase N-terminal" evidence="1">
    <location>
        <begin position="3"/>
        <end position="260"/>
    </location>
</feature>
<dbReference type="AlphaFoldDB" id="A0A1B7L8C9"/>
<reference evidence="3" key="1">
    <citation type="submission" date="2016-05" db="EMBL/GenBank/DDBJ databases">
        <authorList>
            <person name="Behera P."/>
            <person name="Vaishampayan P."/>
            <person name="Singh N."/>
            <person name="Raina V."/>
            <person name="Suar M."/>
            <person name="Pattnaik A."/>
            <person name="Rastogi G."/>
        </authorList>
    </citation>
    <scope>NUCLEOTIDE SEQUENCE [LARGE SCALE GENOMIC DNA]</scope>
    <source>
        <strain evidence="3">MP23</strain>
    </source>
</reference>
<dbReference type="InterPro" id="IPR017850">
    <property type="entry name" value="Alkaline_phosphatase_core_sf"/>
</dbReference>
<evidence type="ECO:0000313" key="2">
    <source>
        <dbReference type="EMBL" id="OAT78624.1"/>
    </source>
</evidence>
<accession>A0A1B7L8C9</accession>
<dbReference type="Proteomes" id="UP000078225">
    <property type="component" value="Unassembled WGS sequence"/>
</dbReference>
<evidence type="ECO:0000313" key="3">
    <source>
        <dbReference type="Proteomes" id="UP000078225"/>
    </source>
</evidence>
<dbReference type="Gene3D" id="3.40.720.10">
    <property type="entry name" value="Alkaline Phosphatase, subunit A"/>
    <property type="match status" value="1"/>
</dbReference>
<dbReference type="PANTHER" id="PTHR43751">
    <property type="entry name" value="SULFATASE"/>
    <property type="match status" value="1"/>
</dbReference>
<sequence length="402" mass="45888">MKKNVIFIHLESLNQAIYSHRHWFPCLNSIVPHAYRFNNFISSATSSFMAVSDLLHGDGDVLEHNNNLELNLTVKRKTPALFDYLKKNHYATAGIGYPKNWANFDKIWSERDCYYWDDSSHEMLNRAEKFIANKDQPFALYVWNLTSHLCYMDQHKYSGSNSFQRWQRGYESMDNTVGEIMRLLATHKQFDNTILVIFGDHGDDFWNHGYYGGFAHALEPFTSLVHTPAFIFDPSLKGQDINHLVSMLDLRKTTLQLLNIPDDTPASVPAWNAFTGDRKYCFSRNLFAAQTGSGSGNPLKKGYSITSDDLHLLHADGQYKMFAWQADSGNHFDLLPLLVKDGQGKVHYDYKTLGAGRNNGPHPHVVAFLGQDSEAFLTEQFQILKAELDTFIQGKNKLSSVQ</sequence>
<keyword evidence="3" id="KW-1185">Reference proteome</keyword>
<dbReference type="PANTHER" id="PTHR43751:SF3">
    <property type="entry name" value="SULFATASE N-TERMINAL DOMAIN-CONTAINING PROTEIN"/>
    <property type="match status" value="1"/>
</dbReference>
<dbReference type="Pfam" id="PF00884">
    <property type="entry name" value="Sulfatase"/>
    <property type="match status" value="1"/>
</dbReference>
<name>A0A1B7L8C9_9ENTR</name>
<comment type="caution">
    <text evidence="2">The sequence shown here is derived from an EMBL/GenBank/DDBJ whole genome shotgun (WGS) entry which is preliminary data.</text>
</comment>
<evidence type="ECO:0000259" key="1">
    <source>
        <dbReference type="Pfam" id="PF00884"/>
    </source>
</evidence>
<dbReference type="OrthoDB" id="9803751at2"/>
<dbReference type="EMBL" id="LYRP01000001">
    <property type="protein sequence ID" value="OAT78624.1"/>
    <property type="molecule type" value="Genomic_DNA"/>
</dbReference>
<proteinExistence type="predicted"/>
<dbReference type="InterPro" id="IPR052701">
    <property type="entry name" value="GAG_Ulvan_Degrading_Sulfatases"/>
</dbReference>